<organism evidence="4 5">
    <name type="scientific">Amycolatopsis acidicola</name>
    <dbReference type="NCBI Taxonomy" id="2596893"/>
    <lineage>
        <taxon>Bacteria</taxon>
        <taxon>Bacillati</taxon>
        <taxon>Actinomycetota</taxon>
        <taxon>Actinomycetes</taxon>
        <taxon>Pseudonocardiales</taxon>
        <taxon>Pseudonocardiaceae</taxon>
        <taxon>Amycolatopsis</taxon>
    </lineage>
</organism>
<dbReference type="PRINTS" id="PR00080">
    <property type="entry name" value="SDRFAMILY"/>
</dbReference>
<dbReference type="GO" id="GO:0016491">
    <property type="term" value="F:oxidoreductase activity"/>
    <property type="evidence" value="ECO:0007669"/>
    <property type="project" value="UniProtKB-KW"/>
</dbReference>
<comment type="caution">
    <text evidence="4">The sequence shown here is derived from an EMBL/GenBank/DDBJ whole genome shotgun (WGS) entry which is preliminary data.</text>
</comment>
<dbReference type="Pfam" id="PF13561">
    <property type="entry name" value="adh_short_C2"/>
    <property type="match status" value="1"/>
</dbReference>
<dbReference type="FunFam" id="3.40.50.720:FF:000084">
    <property type="entry name" value="Short-chain dehydrogenase reductase"/>
    <property type="match status" value="1"/>
</dbReference>
<dbReference type="PRINTS" id="PR00081">
    <property type="entry name" value="GDHRDH"/>
</dbReference>
<dbReference type="PANTHER" id="PTHR24321:SF8">
    <property type="entry name" value="ESTRADIOL 17-BETA-DEHYDROGENASE 8-RELATED"/>
    <property type="match status" value="1"/>
</dbReference>
<evidence type="ECO:0000256" key="1">
    <source>
        <dbReference type="ARBA" id="ARBA00006484"/>
    </source>
</evidence>
<dbReference type="EMBL" id="VMNW02000139">
    <property type="protein sequence ID" value="KAA9149529.1"/>
    <property type="molecule type" value="Genomic_DNA"/>
</dbReference>
<evidence type="ECO:0000256" key="3">
    <source>
        <dbReference type="SAM" id="MobiDB-lite"/>
    </source>
</evidence>
<dbReference type="InterPro" id="IPR002347">
    <property type="entry name" value="SDR_fam"/>
</dbReference>
<proteinExistence type="inferred from homology"/>
<dbReference type="CDD" id="cd05233">
    <property type="entry name" value="SDR_c"/>
    <property type="match status" value="1"/>
</dbReference>
<dbReference type="Proteomes" id="UP000319769">
    <property type="component" value="Unassembled WGS sequence"/>
</dbReference>
<gene>
    <name evidence="4" type="ORF">FPZ12_043070</name>
</gene>
<comment type="similarity">
    <text evidence="1">Belongs to the short-chain dehydrogenases/reductases (SDR) family.</text>
</comment>
<accession>A0A5N0UKS5</accession>
<dbReference type="SUPFAM" id="SSF51735">
    <property type="entry name" value="NAD(P)-binding Rossmann-fold domains"/>
    <property type="match status" value="1"/>
</dbReference>
<keyword evidence="5" id="KW-1185">Reference proteome</keyword>
<dbReference type="InterPro" id="IPR036291">
    <property type="entry name" value="NAD(P)-bd_dom_sf"/>
</dbReference>
<dbReference type="PANTHER" id="PTHR24321">
    <property type="entry name" value="DEHYDROGENASES, SHORT CHAIN"/>
    <property type="match status" value="1"/>
</dbReference>
<dbReference type="Gene3D" id="3.40.50.720">
    <property type="entry name" value="NAD(P)-binding Rossmann-like Domain"/>
    <property type="match status" value="1"/>
</dbReference>
<evidence type="ECO:0000256" key="2">
    <source>
        <dbReference type="ARBA" id="ARBA00023002"/>
    </source>
</evidence>
<evidence type="ECO:0000313" key="5">
    <source>
        <dbReference type="Proteomes" id="UP000319769"/>
    </source>
</evidence>
<protein>
    <submittedName>
        <fullName evidence="4">SDR family oxidoreductase</fullName>
    </submittedName>
</protein>
<keyword evidence="2" id="KW-0560">Oxidoreductase</keyword>
<dbReference type="OrthoDB" id="9804774at2"/>
<feature type="region of interest" description="Disordered" evidence="3">
    <location>
        <begin position="1"/>
        <end position="29"/>
    </location>
</feature>
<reference evidence="4" key="1">
    <citation type="submission" date="2019-09" db="EMBL/GenBank/DDBJ databases">
        <authorList>
            <person name="Teo W.F.A."/>
            <person name="Duangmal K."/>
        </authorList>
    </citation>
    <scope>NUCLEOTIDE SEQUENCE [LARGE SCALE GENOMIC DNA]</scope>
    <source>
        <strain evidence="4">K81G1</strain>
    </source>
</reference>
<evidence type="ECO:0000313" key="4">
    <source>
        <dbReference type="EMBL" id="KAA9149529.1"/>
    </source>
</evidence>
<name>A0A5N0UKS5_9PSEU</name>
<dbReference type="AlphaFoldDB" id="A0A5N0UKS5"/>
<sequence>MAAHLQSPPRPHRARRPTTRQPRPQPHGSVHLERVKDEYGDAVTTVVADMGTIEGIRSVVAATQEKHGRVDALYNNAGVGALAKSFLRVHETPYEIFEKTIRLNLWSVFAMSHETIPLMLKTGGSIINVASINAQAAIPGSVSYISAKGGVLSMTRSIAFDYAVDGIRANVLIPGYIDTRMVSDYTNKAPDPTAAAKEFADQHLLGRIGDPQEVAAAALWLASDASTFMTGSALTVDGGYLAK</sequence>